<dbReference type="EMBL" id="JACOSL010000031">
    <property type="protein sequence ID" value="MBI1756447.1"/>
    <property type="molecule type" value="Genomic_DNA"/>
</dbReference>
<feature type="chain" id="PRO_5036766806" evidence="2">
    <location>
        <begin position="23"/>
        <end position="376"/>
    </location>
</feature>
<name>A0A931PUE0_FIMGI</name>
<feature type="domain" description="YtkA-like" evidence="3">
    <location>
        <begin position="278"/>
        <end position="357"/>
    </location>
</feature>
<feature type="signal peptide" evidence="2">
    <location>
        <begin position="1"/>
        <end position="22"/>
    </location>
</feature>
<feature type="compositionally biased region" description="Basic and acidic residues" evidence="1">
    <location>
        <begin position="163"/>
        <end position="172"/>
    </location>
</feature>
<dbReference type="InterPro" id="IPR032693">
    <property type="entry name" value="YtkA-like_dom"/>
</dbReference>
<sequence length="376" mass="40147">MRTRDVLTILLAAAIIPASLLALPQAAAPAADRTIEASASIKPAAPKTGENVFEVRFMEASKPVTGLKLTSNVGMTSMDMGTAHPLVKETSPGHYTLRPMFQMDGPWRITLVSKAPKFTVSFDMTVGGDKPWQLAKKTIKITGSRPAGPSPPKKVLSAQPEAPKAEPAKPEPPKQLPPKQEPPRAQPTYGQDMSAMGHVAASLPQLKEKASYAWTGNEDWETRTGFGKLEPMVRMMLLMMVGGSGMEGMKMAPMDMVFSDANFTEEGVKPEADAPDVGSKALKVEAKLDKASVGDNNISIIITTPGGAPVTGVRFVASVSMTSMDMGTSHPAVQEIGKGKYAVKATFTMIGPWRLSLVVTATNMPPSTYTFDFEAK</sequence>
<gene>
    <name evidence="4" type="ORF">HYR64_04990</name>
</gene>
<evidence type="ECO:0000313" key="4">
    <source>
        <dbReference type="EMBL" id="MBI1756447.1"/>
    </source>
</evidence>
<feature type="region of interest" description="Disordered" evidence="1">
    <location>
        <begin position="141"/>
        <end position="191"/>
    </location>
</feature>
<dbReference type="Proteomes" id="UP000727962">
    <property type="component" value="Unassembled WGS sequence"/>
</dbReference>
<dbReference type="AlphaFoldDB" id="A0A931PUE0"/>
<feature type="domain" description="YtkA-like" evidence="3">
    <location>
        <begin position="42"/>
        <end position="111"/>
    </location>
</feature>
<evidence type="ECO:0000313" key="5">
    <source>
        <dbReference type="Proteomes" id="UP000727962"/>
    </source>
</evidence>
<comment type="caution">
    <text evidence="4">The sequence shown here is derived from an EMBL/GenBank/DDBJ whole genome shotgun (WGS) entry which is preliminary data.</text>
</comment>
<dbReference type="Pfam" id="PF13115">
    <property type="entry name" value="YtkA"/>
    <property type="match status" value="2"/>
</dbReference>
<organism evidence="4 5">
    <name type="scientific">Fimbriimonas ginsengisoli</name>
    <dbReference type="NCBI Taxonomy" id="1005039"/>
    <lineage>
        <taxon>Bacteria</taxon>
        <taxon>Bacillati</taxon>
        <taxon>Armatimonadota</taxon>
        <taxon>Fimbriimonadia</taxon>
        <taxon>Fimbriimonadales</taxon>
        <taxon>Fimbriimonadaceae</taxon>
        <taxon>Fimbriimonas</taxon>
    </lineage>
</organism>
<keyword evidence="2" id="KW-0732">Signal</keyword>
<evidence type="ECO:0000256" key="1">
    <source>
        <dbReference type="SAM" id="MobiDB-lite"/>
    </source>
</evidence>
<evidence type="ECO:0000259" key="3">
    <source>
        <dbReference type="Pfam" id="PF13115"/>
    </source>
</evidence>
<proteinExistence type="predicted"/>
<accession>A0A931PUE0</accession>
<protein>
    <submittedName>
        <fullName evidence="4">FixH family protein</fullName>
    </submittedName>
</protein>
<evidence type="ECO:0000256" key="2">
    <source>
        <dbReference type="SAM" id="SignalP"/>
    </source>
</evidence>
<reference evidence="4" key="1">
    <citation type="submission" date="2020-07" db="EMBL/GenBank/DDBJ databases">
        <title>Huge and variable diversity of episymbiotic CPR bacteria and DPANN archaea in groundwater ecosystems.</title>
        <authorList>
            <person name="He C.Y."/>
            <person name="Keren R."/>
            <person name="Whittaker M."/>
            <person name="Farag I.F."/>
            <person name="Doudna J."/>
            <person name="Cate J.H.D."/>
            <person name="Banfield J.F."/>
        </authorList>
    </citation>
    <scope>NUCLEOTIDE SEQUENCE</scope>
    <source>
        <strain evidence="4">NC_groundwater_17_Pr7_B-0.1um_64_12</strain>
    </source>
</reference>